<dbReference type="Pfam" id="PF03237">
    <property type="entry name" value="Terminase_6N"/>
    <property type="match status" value="1"/>
</dbReference>
<proteinExistence type="predicted"/>
<accession>A0A8J6MB41</accession>
<evidence type="ECO:0000313" key="1">
    <source>
        <dbReference type="EMBL" id="MBC5735125.1"/>
    </source>
</evidence>
<keyword evidence="2" id="KW-1185">Reference proteome</keyword>
<organism evidence="1 2">
    <name type="scientific">Lawsonibacter hominis</name>
    <dbReference type="NCBI Taxonomy" id="2763053"/>
    <lineage>
        <taxon>Bacteria</taxon>
        <taxon>Bacillati</taxon>
        <taxon>Bacillota</taxon>
        <taxon>Clostridia</taxon>
        <taxon>Eubacteriales</taxon>
        <taxon>Oscillospiraceae</taxon>
        <taxon>Lawsonibacter</taxon>
    </lineage>
</organism>
<dbReference type="InterPro" id="IPR006437">
    <property type="entry name" value="Phage_terminase_lsu"/>
</dbReference>
<gene>
    <name evidence="1" type="ORF">H8S57_15550</name>
</gene>
<dbReference type="AlphaFoldDB" id="A0A8J6MB41"/>
<dbReference type="NCBIfam" id="TIGR01547">
    <property type="entry name" value="phage_term_2"/>
    <property type="match status" value="1"/>
</dbReference>
<dbReference type="Gene3D" id="3.40.50.300">
    <property type="entry name" value="P-loop containing nucleotide triphosphate hydrolases"/>
    <property type="match status" value="1"/>
</dbReference>
<dbReference type="Gene3D" id="3.30.420.280">
    <property type="match status" value="1"/>
</dbReference>
<reference evidence="1" key="1">
    <citation type="submission" date="2020-08" db="EMBL/GenBank/DDBJ databases">
        <title>Genome public.</title>
        <authorList>
            <person name="Liu C."/>
            <person name="Sun Q."/>
        </authorList>
    </citation>
    <scope>NUCLEOTIDE SEQUENCE</scope>
    <source>
        <strain evidence="1">NSJ-51</strain>
    </source>
</reference>
<protein>
    <submittedName>
        <fullName evidence="1">PBSX family phage terminase large subunit</fullName>
    </submittedName>
</protein>
<name>A0A8J6MB41_9FIRM</name>
<evidence type="ECO:0000313" key="2">
    <source>
        <dbReference type="Proteomes" id="UP000661435"/>
    </source>
</evidence>
<dbReference type="Proteomes" id="UP000661435">
    <property type="component" value="Unassembled WGS sequence"/>
</dbReference>
<comment type="caution">
    <text evidence="1">The sequence shown here is derived from an EMBL/GenBank/DDBJ whole genome shotgun (WGS) entry which is preliminary data.</text>
</comment>
<dbReference type="EMBL" id="JACOPP010000038">
    <property type="protein sequence ID" value="MBC5735125.1"/>
    <property type="molecule type" value="Genomic_DNA"/>
</dbReference>
<sequence>MQIEHLSEKQAQILDFVLSDDYALICDGAVRSGKTTVMVAAFVIWAMERFDRTNFGICGKTVQSAERNVLQPLQQIADLPYSMHYKVSTRVLTVRCGGKVNWFYLFGGKDESSYMLIQGITLAGVLFDEVALMPRSFVEQAMARAIACERPKYWFNCNPESPGHYFYQEWIKTPRSGVRHLHFLLEDNPVLTREMIERTKALYSGVFYDRYILGEWCLAEGLIYPMFDRARHVTSERGGPGEYYIAIDYGTINPTAMGLWRIADGGAVMEREYYHDSRAEGRQKTDEEYYRDLEEFAGGTPVKCILIDPSAASFKECIRRHGRFHVMDANNRVLDGIRFTGALLAAGRLRFHTSCVKTLEEFAAYRWDEDKQEDAPLKEHDHSMDQMRYLCQTLRWSAFRDRQEPEEPEQDDWDEGIDYDTFMIGG</sequence>
<dbReference type="RefSeq" id="WP_186908913.1">
    <property type="nucleotide sequence ID" value="NZ_JACOPP010000038.1"/>
</dbReference>
<dbReference type="InterPro" id="IPR027417">
    <property type="entry name" value="P-loop_NTPase"/>
</dbReference>